<name>A0A658QXS9_9BURK</name>
<dbReference type="Proteomes" id="UP000198263">
    <property type="component" value="Unassembled WGS sequence"/>
</dbReference>
<evidence type="ECO:0000313" key="3">
    <source>
        <dbReference type="Proteomes" id="UP000198263"/>
    </source>
</evidence>
<sequence length="70" mass="8109">MLWDSAIPALLLIVIRLCGYAAIADGSRSPARARWYLRWWLYLMRYHEGEYAYFIGSKFVRCSSSSTVKA</sequence>
<gene>
    <name evidence="2" type="ORF">AWB72_02801</name>
</gene>
<dbReference type="RefSeq" id="WP_040052609.1">
    <property type="nucleotide sequence ID" value="NZ_FCNV02000004.1"/>
</dbReference>
<accession>A0A658QXS9</accession>
<keyword evidence="3" id="KW-1185">Reference proteome</keyword>
<keyword evidence="1" id="KW-0812">Transmembrane</keyword>
<reference evidence="2 3" key="1">
    <citation type="submission" date="2016-01" db="EMBL/GenBank/DDBJ databases">
        <authorList>
            <person name="Peeters C."/>
        </authorList>
    </citation>
    <scope>NUCLEOTIDE SEQUENCE [LARGE SCALE GENOMIC DNA]</scope>
    <source>
        <strain evidence="2">LMG 29315</strain>
    </source>
</reference>
<keyword evidence="1" id="KW-0472">Membrane</keyword>
<dbReference type="EMBL" id="FCNV02000004">
    <property type="protein sequence ID" value="SAL31641.1"/>
    <property type="molecule type" value="Genomic_DNA"/>
</dbReference>
<dbReference type="AlphaFoldDB" id="A0A658QXS9"/>
<evidence type="ECO:0000256" key="1">
    <source>
        <dbReference type="SAM" id="Phobius"/>
    </source>
</evidence>
<keyword evidence="1" id="KW-1133">Transmembrane helix</keyword>
<evidence type="ECO:0000313" key="2">
    <source>
        <dbReference type="EMBL" id="SAL31641.1"/>
    </source>
</evidence>
<feature type="transmembrane region" description="Helical" evidence="1">
    <location>
        <begin position="6"/>
        <end position="24"/>
    </location>
</feature>
<organism evidence="2 3">
    <name type="scientific">Caballeronia concitans</name>
    <dbReference type="NCBI Taxonomy" id="1777133"/>
    <lineage>
        <taxon>Bacteria</taxon>
        <taxon>Pseudomonadati</taxon>
        <taxon>Pseudomonadota</taxon>
        <taxon>Betaproteobacteria</taxon>
        <taxon>Burkholderiales</taxon>
        <taxon>Burkholderiaceae</taxon>
        <taxon>Caballeronia</taxon>
    </lineage>
</organism>
<comment type="caution">
    <text evidence="2">The sequence shown here is derived from an EMBL/GenBank/DDBJ whole genome shotgun (WGS) entry which is preliminary data.</text>
</comment>
<proteinExistence type="predicted"/>
<protein>
    <submittedName>
        <fullName evidence="2">Uncharacterized protein</fullName>
    </submittedName>
</protein>